<dbReference type="InterPro" id="IPR014284">
    <property type="entry name" value="RNA_pol_sigma-70_dom"/>
</dbReference>
<protein>
    <recommendedName>
        <fullName evidence="2">RNA polymerase sigma-70 region 2 domain-containing protein</fullName>
    </recommendedName>
</protein>
<dbReference type="GO" id="GO:0006352">
    <property type="term" value="P:DNA-templated transcription initiation"/>
    <property type="evidence" value="ECO:0007669"/>
    <property type="project" value="InterPro"/>
</dbReference>
<proteinExistence type="predicted"/>
<dbReference type="NCBIfam" id="TIGR02937">
    <property type="entry name" value="sigma70-ECF"/>
    <property type="match status" value="1"/>
</dbReference>
<organism evidence="1">
    <name type="scientific">marine sediment metagenome</name>
    <dbReference type="NCBI Taxonomy" id="412755"/>
    <lineage>
        <taxon>unclassified sequences</taxon>
        <taxon>metagenomes</taxon>
        <taxon>ecological metagenomes</taxon>
    </lineage>
</organism>
<sequence length="212" mass="24393">MKRLSQEEIDVISRKYLELKNKSNSGLPEDVARFKAYQNYCMGKFGYLVKIRSAKYRKFSNHPDLEQDGFEALILAFNTFDPDKGSFSWWADKYISTRISRAANAHSTIRFPIKKAKKLKPYKTNTIPIIIDKGASPYQSVEEYESSINISDAISRLSGSHRDVINMTYGFNGVKERTVGVVLKDLDISRPQYAKLLREAKEQIRQQLVILK</sequence>
<dbReference type="Gene3D" id="1.10.1740.10">
    <property type="match status" value="1"/>
</dbReference>
<dbReference type="EMBL" id="LAZR01000396">
    <property type="protein sequence ID" value="KKN70818.1"/>
    <property type="molecule type" value="Genomic_DNA"/>
</dbReference>
<dbReference type="InterPro" id="IPR013325">
    <property type="entry name" value="RNA_pol_sigma_r2"/>
</dbReference>
<reference evidence="1" key="1">
    <citation type="journal article" date="2015" name="Nature">
        <title>Complex archaea that bridge the gap between prokaryotes and eukaryotes.</title>
        <authorList>
            <person name="Spang A."/>
            <person name="Saw J.H."/>
            <person name="Jorgensen S.L."/>
            <person name="Zaremba-Niedzwiedzka K."/>
            <person name="Martijn J."/>
            <person name="Lind A.E."/>
            <person name="van Eijk R."/>
            <person name="Schleper C."/>
            <person name="Guy L."/>
            <person name="Ettema T.J."/>
        </authorList>
    </citation>
    <scope>NUCLEOTIDE SEQUENCE</scope>
</reference>
<evidence type="ECO:0008006" key="2">
    <source>
        <dbReference type="Google" id="ProtNLM"/>
    </source>
</evidence>
<dbReference type="GO" id="GO:0003700">
    <property type="term" value="F:DNA-binding transcription factor activity"/>
    <property type="evidence" value="ECO:0007669"/>
    <property type="project" value="InterPro"/>
</dbReference>
<dbReference type="InterPro" id="IPR013324">
    <property type="entry name" value="RNA_pol_sigma_r3/r4-like"/>
</dbReference>
<gene>
    <name evidence="1" type="ORF">LCGC14_0427100</name>
</gene>
<dbReference type="SUPFAM" id="SSF88946">
    <property type="entry name" value="Sigma2 domain of RNA polymerase sigma factors"/>
    <property type="match status" value="1"/>
</dbReference>
<dbReference type="InterPro" id="IPR036388">
    <property type="entry name" value="WH-like_DNA-bd_sf"/>
</dbReference>
<evidence type="ECO:0000313" key="1">
    <source>
        <dbReference type="EMBL" id="KKN70818.1"/>
    </source>
</evidence>
<dbReference type="Gene3D" id="1.10.10.10">
    <property type="entry name" value="Winged helix-like DNA-binding domain superfamily/Winged helix DNA-binding domain"/>
    <property type="match status" value="1"/>
</dbReference>
<name>A0A0F9VYN0_9ZZZZ</name>
<comment type="caution">
    <text evidence="1">The sequence shown here is derived from an EMBL/GenBank/DDBJ whole genome shotgun (WGS) entry which is preliminary data.</text>
</comment>
<dbReference type="SUPFAM" id="SSF88659">
    <property type="entry name" value="Sigma3 and sigma4 domains of RNA polymerase sigma factors"/>
    <property type="match status" value="1"/>
</dbReference>
<dbReference type="AlphaFoldDB" id="A0A0F9VYN0"/>
<accession>A0A0F9VYN0</accession>